<sequence length="166" mass="18922">MLRLFFFVALCFFGSVAPNCLPGDVSFEQYCFSFNRVFGAFNDTNALCYKTVGGSLVKINNMIENNWIQKWAVVNLDADYNLFWIGASDEGHTKDWRWRDNSALNFNNWNRGEPLEDRHCGAMALSSGKWFSAVCTEKHQFLCQYPNSNYPTGASYTCPPCPSFSK</sequence>
<evidence type="ECO:0000259" key="3">
    <source>
        <dbReference type="PROSITE" id="PS50041"/>
    </source>
</evidence>
<evidence type="ECO:0000256" key="1">
    <source>
        <dbReference type="ARBA" id="ARBA00023157"/>
    </source>
</evidence>
<keyword evidence="5" id="KW-1185">Reference proteome</keyword>
<dbReference type="HOGENOM" id="CLU_049894_10_1_1"/>
<protein>
    <recommendedName>
        <fullName evidence="3">C-type lectin domain-containing protein</fullName>
    </recommendedName>
</protein>
<dbReference type="OMA" id="HAGGWEW"/>
<keyword evidence="1" id="KW-1015">Disulfide bond</keyword>
<evidence type="ECO:0000313" key="5">
    <source>
        <dbReference type="Proteomes" id="UP000008068"/>
    </source>
</evidence>
<dbReference type="InterPro" id="IPR016187">
    <property type="entry name" value="CTDL_fold"/>
</dbReference>
<dbReference type="OrthoDB" id="5861056at2759"/>
<dbReference type="InterPro" id="IPR018378">
    <property type="entry name" value="C-type_lectin_CS"/>
</dbReference>
<dbReference type="AlphaFoldDB" id="G0MUF2"/>
<keyword evidence="2" id="KW-0732">Signal</keyword>
<dbReference type="SUPFAM" id="SSF56436">
    <property type="entry name" value="C-type lectin-like"/>
    <property type="match status" value="1"/>
</dbReference>
<dbReference type="FunFam" id="3.10.100.10:FF:000087">
    <property type="entry name" value="Snaclec rhodocetin subunit delta"/>
    <property type="match status" value="1"/>
</dbReference>
<proteinExistence type="predicted"/>
<organism evidence="5">
    <name type="scientific">Caenorhabditis brenneri</name>
    <name type="common">Nematode worm</name>
    <dbReference type="NCBI Taxonomy" id="135651"/>
    <lineage>
        <taxon>Eukaryota</taxon>
        <taxon>Metazoa</taxon>
        <taxon>Ecdysozoa</taxon>
        <taxon>Nematoda</taxon>
        <taxon>Chromadorea</taxon>
        <taxon>Rhabditida</taxon>
        <taxon>Rhabditina</taxon>
        <taxon>Rhabditomorpha</taxon>
        <taxon>Rhabditoidea</taxon>
        <taxon>Rhabditidae</taxon>
        <taxon>Peloderinae</taxon>
        <taxon>Caenorhabditis</taxon>
    </lineage>
</organism>
<feature type="chain" id="PRO_5003403933" description="C-type lectin domain-containing protein" evidence="2">
    <location>
        <begin position="19"/>
        <end position="166"/>
    </location>
</feature>
<accession>G0MUF2</accession>
<dbReference type="CDD" id="cd00037">
    <property type="entry name" value="CLECT"/>
    <property type="match status" value="1"/>
</dbReference>
<dbReference type="PROSITE" id="PS00615">
    <property type="entry name" value="C_TYPE_LECTIN_1"/>
    <property type="match status" value="1"/>
</dbReference>
<dbReference type="EMBL" id="GL379812">
    <property type="protein sequence ID" value="EGT44213.1"/>
    <property type="molecule type" value="Genomic_DNA"/>
</dbReference>
<dbReference type="Gene3D" id="3.10.100.10">
    <property type="entry name" value="Mannose-Binding Protein A, subunit A"/>
    <property type="match status" value="1"/>
</dbReference>
<gene>
    <name evidence="4" type="ORF">CAEBREN_18295</name>
</gene>
<reference evidence="5" key="1">
    <citation type="submission" date="2011-07" db="EMBL/GenBank/DDBJ databases">
        <authorList>
            <consortium name="Caenorhabditis brenneri Sequencing and Analysis Consortium"/>
            <person name="Wilson R.K."/>
        </authorList>
    </citation>
    <scope>NUCLEOTIDE SEQUENCE [LARGE SCALE GENOMIC DNA]</scope>
    <source>
        <strain evidence="5">PB2801</strain>
    </source>
</reference>
<dbReference type="InterPro" id="IPR016186">
    <property type="entry name" value="C-type_lectin-like/link_sf"/>
</dbReference>
<dbReference type="SMART" id="SM00034">
    <property type="entry name" value="CLECT"/>
    <property type="match status" value="1"/>
</dbReference>
<dbReference type="InterPro" id="IPR050976">
    <property type="entry name" value="Snaclec"/>
</dbReference>
<feature type="signal peptide" evidence="2">
    <location>
        <begin position="1"/>
        <end position="18"/>
    </location>
</feature>
<dbReference type="Pfam" id="PF00059">
    <property type="entry name" value="Lectin_C"/>
    <property type="match status" value="1"/>
</dbReference>
<name>G0MUF2_CAEBE</name>
<dbReference type="Proteomes" id="UP000008068">
    <property type="component" value="Unassembled WGS sequence"/>
</dbReference>
<dbReference type="STRING" id="135651.G0MUF2"/>
<dbReference type="FunCoup" id="G0MUF2">
    <property type="interactions" value="8"/>
</dbReference>
<dbReference type="PROSITE" id="PS50041">
    <property type="entry name" value="C_TYPE_LECTIN_2"/>
    <property type="match status" value="1"/>
</dbReference>
<dbReference type="PANTHER" id="PTHR22991">
    <property type="entry name" value="PROTEIN CBG13490"/>
    <property type="match status" value="1"/>
</dbReference>
<evidence type="ECO:0000313" key="4">
    <source>
        <dbReference type="EMBL" id="EGT44213.1"/>
    </source>
</evidence>
<feature type="domain" description="C-type lectin" evidence="3">
    <location>
        <begin position="27"/>
        <end position="144"/>
    </location>
</feature>
<dbReference type="InParanoid" id="G0MUF2"/>
<dbReference type="PANTHER" id="PTHR22991:SF40">
    <property type="entry name" value="PROTEIN CBG13490"/>
    <property type="match status" value="1"/>
</dbReference>
<evidence type="ECO:0000256" key="2">
    <source>
        <dbReference type="SAM" id="SignalP"/>
    </source>
</evidence>
<dbReference type="InterPro" id="IPR001304">
    <property type="entry name" value="C-type_lectin-like"/>
</dbReference>
<dbReference type="eggNOG" id="KOG4297">
    <property type="taxonomic scope" value="Eukaryota"/>
</dbReference>